<comment type="caution">
    <text evidence="4">The sequence shown here is derived from an EMBL/GenBank/DDBJ whole genome shotgun (WGS) entry which is preliminary data.</text>
</comment>
<dbReference type="Pfam" id="PF12089">
    <property type="entry name" value="DUF3566"/>
    <property type="match status" value="1"/>
</dbReference>
<keyword evidence="2" id="KW-1133">Transmembrane helix</keyword>
<evidence type="ECO:0000313" key="5">
    <source>
        <dbReference type="Proteomes" id="UP000678317"/>
    </source>
</evidence>
<feature type="region of interest" description="Disordered" evidence="1">
    <location>
        <begin position="1"/>
        <end position="119"/>
    </location>
</feature>
<protein>
    <submittedName>
        <fullName evidence="4">DUF3566 domain-containing protein</fullName>
    </submittedName>
</protein>
<gene>
    <name evidence="4" type="ORF">J4035_12085</name>
</gene>
<dbReference type="EMBL" id="JAGFBM010000006">
    <property type="protein sequence ID" value="MBO3085377.1"/>
    <property type="molecule type" value="Genomic_DNA"/>
</dbReference>
<feature type="compositionally biased region" description="Basic and acidic residues" evidence="1">
    <location>
        <begin position="76"/>
        <end position="87"/>
    </location>
</feature>
<evidence type="ECO:0000256" key="2">
    <source>
        <dbReference type="SAM" id="Phobius"/>
    </source>
</evidence>
<sequence length="311" mass="32168">MTDSTPPSIPPRKRPTTPTTAGRQTTSAPRAGSTTAWDGPRSDESAPPVPTAGSNGTFAVSPSGATQAPTAAARPEAARPESPERRNGSVARDAAPTSPQDRDTTTPGVGDEHDPPSPMMVAVDTATAWVKRAGVATSAAFAAATRSRTKEPTMTTTPAASTATPRTTTSSDNLAGARPSTGRIPTVGPHGAPRRVRLSISRVDPWSVMKLSFLLSVAIGVMIVVAAAVIWFTLNGLQVFSKIDTLVTTITGAEGDIQILQFVEFQRVISGATLVAVIDVFLLTAMATIGAFLYNIVAALVGGVHVTMTDE</sequence>
<feature type="compositionally biased region" description="Basic and acidic residues" evidence="1">
    <location>
        <begin position="100"/>
        <end position="115"/>
    </location>
</feature>
<reference evidence="4 5" key="1">
    <citation type="submission" date="2021-03" db="EMBL/GenBank/DDBJ databases">
        <title>novel species in genus Cellulomonas.</title>
        <authorList>
            <person name="Zhang G."/>
        </authorList>
    </citation>
    <scope>NUCLEOTIDE SEQUENCE [LARGE SCALE GENOMIC DNA]</scope>
    <source>
        <strain evidence="5">zg-ZUI188</strain>
    </source>
</reference>
<feature type="transmembrane region" description="Helical" evidence="2">
    <location>
        <begin position="280"/>
        <end position="306"/>
    </location>
</feature>
<keyword evidence="2" id="KW-0472">Membrane</keyword>
<feature type="transmembrane region" description="Helical" evidence="2">
    <location>
        <begin position="211"/>
        <end position="234"/>
    </location>
</feature>
<dbReference type="Proteomes" id="UP000678317">
    <property type="component" value="Unassembled WGS sequence"/>
</dbReference>
<evidence type="ECO:0000256" key="1">
    <source>
        <dbReference type="SAM" id="MobiDB-lite"/>
    </source>
</evidence>
<proteinExistence type="predicted"/>
<keyword evidence="2" id="KW-0812">Transmembrane</keyword>
<evidence type="ECO:0000259" key="3">
    <source>
        <dbReference type="Pfam" id="PF12089"/>
    </source>
</evidence>
<evidence type="ECO:0000313" key="4">
    <source>
        <dbReference type="EMBL" id="MBO3085377.1"/>
    </source>
</evidence>
<organism evidence="4 5">
    <name type="scientific">Cellulomonas fengjieae</name>
    <dbReference type="NCBI Taxonomy" id="2819978"/>
    <lineage>
        <taxon>Bacteria</taxon>
        <taxon>Bacillati</taxon>
        <taxon>Actinomycetota</taxon>
        <taxon>Actinomycetes</taxon>
        <taxon>Micrococcales</taxon>
        <taxon>Cellulomonadaceae</taxon>
        <taxon>Cellulomonas</taxon>
    </lineage>
</organism>
<feature type="region of interest" description="Disordered" evidence="1">
    <location>
        <begin position="141"/>
        <end position="190"/>
    </location>
</feature>
<feature type="domain" description="DUF3566" evidence="3">
    <location>
        <begin position="193"/>
        <end position="310"/>
    </location>
</feature>
<accession>A0ABS3SHZ7</accession>
<keyword evidence="5" id="KW-1185">Reference proteome</keyword>
<dbReference type="InterPro" id="IPR021949">
    <property type="entry name" value="DUF3566_TM"/>
</dbReference>
<feature type="compositionally biased region" description="Polar residues" evidence="1">
    <location>
        <begin position="52"/>
        <end position="67"/>
    </location>
</feature>
<name>A0ABS3SHZ7_9CELL</name>
<feature type="compositionally biased region" description="Low complexity" evidence="1">
    <location>
        <begin position="16"/>
        <end position="26"/>
    </location>
</feature>
<feature type="compositionally biased region" description="Low complexity" evidence="1">
    <location>
        <begin position="141"/>
        <end position="171"/>
    </location>
</feature>